<sequence length="176" mass="20562">MSLLQKSTARSLGISRQHAYISVNKLALSTVYMSTLTASRKRESLDPALHTDKYLVGTPHPVSNLRPIKYPVPENESQEDRAFRERCERVDAFNQNFWVNNNAMFNKAKANYEEKIRAQNGNQPVTTEELSIFYKDFLDKAYERQMNYNRQWWIENIGLLLPAFKAAIRKRAFKNK</sequence>
<evidence type="ECO:0000256" key="2">
    <source>
        <dbReference type="ARBA" id="ARBA00005453"/>
    </source>
</evidence>
<dbReference type="AlphaFoldDB" id="A0A1Y2GUB7"/>
<dbReference type="OrthoDB" id="6246201at2759"/>
<name>A0A1Y2GUB7_9FUNG</name>
<dbReference type="PANTHER" id="PTHR31107:SF2">
    <property type="entry name" value="CYTOCHROME C OXIDASE ASSEMBLY FACTOR 8"/>
    <property type="match status" value="1"/>
</dbReference>
<evidence type="ECO:0000256" key="1">
    <source>
        <dbReference type="ARBA" id="ARBA00004443"/>
    </source>
</evidence>
<proteinExistence type="inferred from homology"/>
<dbReference type="RefSeq" id="XP_021883630.1">
    <property type="nucleotide sequence ID" value="XM_022029889.1"/>
</dbReference>
<keyword evidence="3" id="KW-0999">Mitochondrion inner membrane</keyword>
<gene>
    <name evidence="7" type="ORF">BCR41DRAFT_420367</name>
</gene>
<evidence type="ECO:0008006" key="9">
    <source>
        <dbReference type="Google" id="ProtNLM"/>
    </source>
</evidence>
<keyword evidence="8" id="KW-1185">Reference proteome</keyword>
<dbReference type="GeneID" id="33571732"/>
<evidence type="ECO:0000256" key="3">
    <source>
        <dbReference type="ARBA" id="ARBA00022792"/>
    </source>
</evidence>
<evidence type="ECO:0000256" key="5">
    <source>
        <dbReference type="ARBA" id="ARBA00023128"/>
    </source>
</evidence>
<dbReference type="PANTHER" id="PTHR31107">
    <property type="entry name" value="APOPTOGENIC PROTEIN 1, MITOCHONDRIAL"/>
    <property type="match status" value="1"/>
</dbReference>
<keyword evidence="6" id="KW-0472">Membrane</keyword>
<dbReference type="GO" id="GO:0005743">
    <property type="term" value="C:mitochondrial inner membrane"/>
    <property type="evidence" value="ECO:0007669"/>
    <property type="project" value="UniProtKB-SubCell"/>
</dbReference>
<comment type="caution">
    <text evidence="7">The sequence shown here is derived from an EMBL/GenBank/DDBJ whole genome shotgun (WGS) entry which is preliminary data.</text>
</comment>
<keyword evidence="4" id="KW-0809">Transit peptide</keyword>
<evidence type="ECO:0000256" key="4">
    <source>
        <dbReference type="ARBA" id="ARBA00022946"/>
    </source>
</evidence>
<reference evidence="7 8" key="1">
    <citation type="submission" date="2016-07" db="EMBL/GenBank/DDBJ databases">
        <title>Pervasive Adenine N6-methylation of Active Genes in Fungi.</title>
        <authorList>
            <consortium name="DOE Joint Genome Institute"/>
            <person name="Mondo S.J."/>
            <person name="Dannebaum R.O."/>
            <person name="Kuo R.C."/>
            <person name="Labutti K."/>
            <person name="Haridas S."/>
            <person name="Kuo A."/>
            <person name="Salamov A."/>
            <person name="Ahrendt S.R."/>
            <person name="Lipzen A."/>
            <person name="Sullivan W."/>
            <person name="Andreopoulos W.B."/>
            <person name="Clum A."/>
            <person name="Lindquist E."/>
            <person name="Daum C."/>
            <person name="Ramamoorthy G.K."/>
            <person name="Gryganskyi A."/>
            <person name="Culley D."/>
            <person name="Magnuson J.K."/>
            <person name="James T.Y."/>
            <person name="O'Malley M.A."/>
            <person name="Stajich J.E."/>
            <person name="Spatafora J.W."/>
            <person name="Visel A."/>
            <person name="Grigoriev I.V."/>
        </authorList>
    </citation>
    <scope>NUCLEOTIDE SEQUENCE [LARGE SCALE GENOMIC DNA]</scope>
    <source>
        <strain evidence="7 8">NRRL 3116</strain>
    </source>
</reference>
<dbReference type="Proteomes" id="UP000193648">
    <property type="component" value="Unassembled WGS sequence"/>
</dbReference>
<dbReference type="InterPro" id="IPR018796">
    <property type="entry name" value="COA8"/>
</dbReference>
<comment type="subcellular location">
    <subcellularLocation>
        <location evidence="1">Mitochondrion inner membrane</location>
        <topology evidence="1">Peripheral membrane protein</topology>
        <orientation evidence="1">Matrix side</orientation>
    </subcellularLocation>
</comment>
<protein>
    <recommendedName>
        <fullName evidence="9">Apoptogenic protein 1, mitochondrial</fullName>
    </recommendedName>
</protein>
<dbReference type="Pfam" id="PF10231">
    <property type="entry name" value="COA8"/>
    <property type="match status" value="1"/>
</dbReference>
<evidence type="ECO:0000313" key="8">
    <source>
        <dbReference type="Proteomes" id="UP000193648"/>
    </source>
</evidence>
<dbReference type="EMBL" id="MCFF01000009">
    <property type="protein sequence ID" value="ORZ23816.1"/>
    <property type="molecule type" value="Genomic_DNA"/>
</dbReference>
<accession>A0A1Y2GUB7</accession>
<evidence type="ECO:0000256" key="6">
    <source>
        <dbReference type="ARBA" id="ARBA00023136"/>
    </source>
</evidence>
<keyword evidence="5" id="KW-0496">Mitochondrion</keyword>
<dbReference type="InParanoid" id="A0A1Y2GUB7"/>
<dbReference type="GO" id="GO:0097193">
    <property type="term" value="P:intrinsic apoptotic signaling pathway"/>
    <property type="evidence" value="ECO:0007669"/>
    <property type="project" value="InterPro"/>
</dbReference>
<comment type="similarity">
    <text evidence="2">Belongs to the COA8 family.</text>
</comment>
<evidence type="ECO:0000313" key="7">
    <source>
        <dbReference type="EMBL" id="ORZ23816.1"/>
    </source>
</evidence>
<organism evidence="7 8">
    <name type="scientific">Lobosporangium transversale</name>
    <dbReference type="NCBI Taxonomy" id="64571"/>
    <lineage>
        <taxon>Eukaryota</taxon>
        <taxon>Fungi</taxon>
        <taxon>Fungi incertae sedis</taxon>
        <taxon>Mucoromycota</taxon>
        <taxon>Mortierellomycotina</taxon>
        <taxon>Mortierellomycetes</taxon>
        <taxon>Mortierellales</taxon>
        <taxon>Mortierellaceae</taxon>
        <taxon>Lobosporangium</taxon>
    </lineage>
</organism>